<evidence type="ECO:0000256" key="1">
    <source>
        <dbReference type="SAM" id="MobiDB-lite"/>
    </source>
</evidence>
<feature type="region of interest" description="Disordered" evidence="1">
    <location>
        <begin position="61"/>
        <end position="86"/>
    </location>
</feature>
<protein>
    <recommendedName>
        <fullName evidence="4">Translocase</fullName>
    </recommendedName>
</protein>
<dbReference type="Proteomes" id="UP000630805">
    <property type="component" value="Unassembled WGS sequence"/>
</dbReference>
<accession>A0ABX2PPB5</accession>
<evidence type="ECO:0000313" key="2">
    <source>
        <dbReference type="EMBL" id="NVO55980.1"/>
    </source>
</evidence>
<evidence type="ECO:0008006" key="4">
    <source>
        <dbReference type="Google" id="ProtNLM"/>
    </source>
</evidence>
<dbReference type="RefSeq" id="WP_176863976.1">
    <property type="nucleotide sequence ID" value="NZ_JABXWT010000003.1"/>
</dbReference>
<comment type="caution">
    <text evidence="2">The sequence shown here is derived from an EMBL/GenBank/DDBJ whole genome shotgun (WGS) entry which is preliminary data.</text>
</comment>
<sequence>MFVVRNYVTMCGTVACALGIGYLMQNGTAAQPNGAQEGVSVASVTDQASVLAGLEGLVLTSSSPSEPASNGPVSTSRTLRPAPVAPQKQANCTINARAMAVAGANARLSIKAPCHSDERINIHHSGLTISEKTDKNGTLNLTIPALSEYAIFLISFEDQTGTVATTHISDVALYDRVALQWQGETGLQIHALEFGASYGEQGHVWSNTSAQGTGDVVRLGRSSWGNAQNVEVYSFPTGQSNRSGAIALSVEAEVTEANCGRDLSVQSLELRADQRLRSHELSVTLPDCSQAGEFLVLNNLLQDLTIAAK</sequence>
<dbReference type="EMBL" id="JABXWT010000003">
    <property type="protein sequence ID" value="NVO55980.1"/>
    <property type="molecule type" value="Genomic_DNA"/>
</dbReference>
<proteinExistence type="predicted"/>
<keyword evidence="3" id="KW-1185">Reference proteome</keyword>
<gene>
    <name evidence="2" type="ORF">HW561_09280</name>
</gene>
<dbReference type="PROSITE" id="PS51257">
    <property type="entry name" value="PROKAR_LIPOPROTEIN"/>
    <property type="match status" value="1"/>
</dbReference>
<organism evidence="2 3">
    <name type="scientific">Ruegeria haliotis</name>
    <dbReference type="NCBI Taxonomy" id="2747601"/>
    <lineage>
        <taxon>Bacteria</taxon>
        <taxon>Pseudomonadati</taxon>
        <taxon>Pseudomonadota</taxon>
        <taxon>Alphaproteobacteria</taxon>
        <taxon>Rhodobacterales</taxon>
        <taxon>Roseobacteraceae</taxon>
        <taxon>Ruegeria</taxon>
    </lineage>
</organism>
<name>A0ABX2PPB5_9RHOB</name>
<evidence type="ECO:0000313" key="3">
    <source>
        <dbReference type="Proteomes" id="UP000630805"/>
    </source>
</evidence>
<feature type="compositionally biased region" description="Polar residues" evidence="1">
    <location>
        <begin position="61"/>
        <end position="78"/>
    </location>
</feature>
<reference evidence="2 3" key="1">
    <citation type="submission" date="2020-06" db="EMBL/GenBank/DDBJ databases">
        <authorList>
            <person name="Cao W.R."/>
        </authorList>
    </citation>
    <scope>NUCLEOTIDE SEQUENCE [LARGE SCALE GENOMIC DNA]</scope>
    <source>
        <strain evidence="2 3">B1Z28</strain>
    </source>
</reference>